<dbReference type="SUPFAM" id="SSF55961">
    <property type="entry name" value="Bet v1-like"/>
    <property type="match status" value="1"/>
</dbReference>
<evidence type="ECO:0008006" key="4">
    <source>
        <dbReference type="Google" id="ProtNLM"/>
    </source>
</evidence>
<protein>
    <recommendedName>
        <fullName evidence="4">NAD-dependent epimerase/dehydratase domain-containing protein</fullName>
    </recommendedName>
</protein>
<dbReference type="CDD" id="cd05242">
    <property type="entry name" value="SDR_a8"/>
    <property type="match status" value="1"/>
</dbReference>
<evidence type="ECO:0000313" key="3">
    <source>
        <dbReference type="EMBL" id="SVB24474.1"/>
    </source>
</evidence>
<organism evidence="3">
    <name type="scientific">marine metagenome</name>
    <dbReference type="NCBI Taxonomy" id="408172"/>
    <lineage>
        <taxon>unclassified sequences</taxon>
        <taxon>metagenomes</taxon>
        <taxon>ecological metagenomes</taxon>
    </lineage>
</organism>
<dbReference type="Gene3D" id="3.30.530.20">
    <property type="match status" value="1"/>
</dbReference>
<dbReference type="PANTHER" id="PTHR11092:SF0">
    <property type="entry name" value="EPIMERASE FAMILY PROTEIN SDR39U1"/>
    <property type="match status" value="1"/>
</dbReference>
<dbReference type="EMBL" id="UINC01034124">
    <property type="protein sequence ID" value="SVB24474.1"/>
    <property type="molecule type" value="Genomic_DNA"/>
</dbReference>
<dbReference type="InterPro" id="IPR001509">
    <property type="entry name" value="Epimerase_deHydtase"/>
</dbReference>
<dbReference type="InterPro" id="IPR023393">
    <property type="entry name" value="START-like_dom_sf"/>
</dbReference>
<gene>
    <name evidence="3" type="ORF">METZ01_LOCUS177328</name>
</gene>
<dbReference type="Pfam" id="PF08338">
    <property type="entry name" value="DUF1731"/>
    <property type="match status" value="1"/>
</dbReference>
<dbReference type="AlphaFoldDB" id="A0A382CF28"/>
<dbReference type="CDD" id="cd07820">
    <property type="entry name" value="SRPBCC_3"/>
    <property type="match status" value="1"/>
</dbReference>
<name>A0A382CF28_9ZZZZ</name>
<dbReference type="PANTHER" id="PTHR11092">
    <property type="entry name" value="SUGAR NUCLEOTIDE EPIMERASE RELATED"/>
    <property type="match status" value="1"/>
</dbReference>
<dbReference type="SUPFAM" id="SSF51735">
    <property type="entry name" value="NAD(P)-binding Rossmann-fold domains"/>
    <property type="match status" value="1"/>
</dbReference>
<sequence length="461" mass="52454">MKVLITGATGFVGKKLVSELASRSHKVSVLTRDLENARRRLPIDCEIHRWEPELYPPSSQAFSDVNAVIHLAGSNIASGRWTASRKKSIHNSRILSTQNLVSTLKSLRNPPQIFLSASAIGFYGNNKLVELYEDLQPGKGFLADVCKEWEHEALIAQDHDIRTIVLRIGIVLGYDGGALKKMLPPFCVGLGGNLGDGNQWMSWIHIKDLVNMIIHSIENKSTKGPYNAVSPESTTNKVFTKCLAQVLKRPAILPIPKFALKIILGEMAGLLLGSQKVSSNKILESGFKFQYPDLVSSLTDLCKNSTNELIVEHWLPLPIDKIFVFFKEPKNLEKITPYYLHFKVLNQSSKEIKEGTKINYWLRLHGIPIWWQSKITDWQPNSKFSDTQTHGPYKYWHHKHEFHEKDGGTLIRDHIQYKLPFGILGNCLMDHWVRKDLENIFDFRKKKIQEIFNTANTPPTN</sequence>
<dbReference type="NCBIfam" id="TIGR01777">
    <property type="entry name" value="yfcH"/>
    <property type="match status" value="1"/>
</dbReference>
<proteinExistence type="predicted"/>
<evidence type="ECO:0000259" key="2">
    <source>
        <dbReference type="Pfam" id="PF08338"/>
    </source>
</evidence>
<dbReference type="Pfam" id="PF01370">
    <property type="entry name" value="Epimerase"/>
    <property type="match status" value="1"/>
</dbReference>
<dbReference type="InterPro" id="IPR013549">
    <property type="entry name" value="DUF1731"/>
</dbReference>
<dbReference type="Gene3D" id="3.40.50.720">
    <property type="entry name" value="NAD(P)-binding Rossmann-like Domain"/>
    <property type="match status" value="1"/>
</dbReference>
<accession>A0A382CF28</accession>
<dbReference type="InterPro" id="IPR010099">
    <property type="entry name" value="SDR39U1"/>
</dbReference>
<dbReference type="InterPro" id="IPR036291">
    <property type="entry name" value="NAD(P)-bd_dom_sf"/>
</dbReference>
<feature type="domain" description="NAD-dependent epimerase/dehydratase" evidence="1">
    <location>
        <begin position="3"/>
        <end position="227"/>
    </location>
</feature>
<feature type="domain" description="DUF1731" evidence="2">
    <location>
        <begin position="255"/>
        <end position="301"/>
    </location>
</feature>
<evidence type="ECO:0000259" key="1">
    <source>
        <dbReference type="Pfam" id="PF01370"/>
    </source>
</evidence>
<reference evidence="3" key="1">
    <citation type="submission" date="2018-05" db="EMBL/GenBank/DDBJ databases">
        <authorList>
            <person name="Lanie J.A."/>
            <person name="Ng W.-L."/>
            <person name="Kazmierczak K.M."/>
            <person name="Andrzejewski T.M."/>
            <person name="Davidsen T.M."/>
            <person name="Wayne K.J."/>
            <person name="Tettelin H."/>
            <person name="Glass J.I."/>
            <person name="Rusch D."/>
            <person name="Podicherti R."/>
            <person name="Tsui H.-C.T."/>
            <person name="Winkler M.E."/>
        </authorList>
    </citation>
    <scope>NUCLEOTIDE SEQUENCE</scope>
</reference>